<evidence type="ECO:0000313" key="1">
    <source>
        <dbReference type="EMBL" id="SFP76624.1"/>
    </source>
</evidence>
<sequence length="288" mass="31192">MKGSELLEAMLQKAGKDISKFQKTIDAIKEVDIDDEDANGLLDSLLTETEAENNAEIIKKVSGKAKAEVLNGIDSELKKYESKLNSDQKTELAKFGKDTNKRYNYVLKALSEKGSSGQELADKLEGKVEEMINAKIESGDLVPKDQAEKLKNERLDALRKATHTDIISIAKSNEKLNKEKADRHFSKNFVSDVEALLSSGIGKKKVKAQIDFETGKIVNADNTELEVIGDDGKPITIDGIVASTIETYDWAAKSPNPPGTGIIKIPGGTGEKIDIISNANAGLAAFGK</sequence>
<protein>
    <submittedName>
        <fullName evidence="1">Uncharacterized protein</fullName>
    </submittedName>
</protein>
<organism evidence="1 2">
    <name type="scientific">Pseudarcicella hirudinis</name>
    <dbReference type="NCBI Taxonomy" id="1079859"/>
    <lineage>
        <taxon>Bacteria</taxon>
        <taxon>Pseudomonadati</taxon>
        <taxon>Bacteroidota</taxon>
        <taxon>Cytophagia</taxon>
        <taxon>Cytophagales</taxon>
        <taxon>Flectobacillaceae</taxon>
        <taxon>Pseudarcicella</taxon>
    </lineage>
</organism>
<keyword evidence="2" id="KW-1185">Reference proteome</keyword>
<dbReference type="Proteomes" id="UP000199306">
    <property type="component" value="Unassembled WGS sequence"/>
</dbReference>
<reference evidence="1 2" key="1">
    <citation type="submission" date="2016-10" db="EMBL/GenBank/DDBJ databases">
        <authorList>
            <person name="de Groot N.N."/>
        </authorList>
    </citation>
    <scope>NUCLEOTIDE SEQUENCE [LARGE SCALE GENOMIC DNA]</scope>
    <source>
        <strain evidence="2">E92,LMG 26720,CCM 7988</strain>
    </source>
</reference>
<gene>
    <name evidence="1" type="ORF">SAMN04515674_105313</name>
</gene>
<dbReference type="AlphaFoldDB" id="A0A1I5T0P1"/>
<proteinExistence type="predicted"/>
<dbReference type="STRING" id="1079859.SAMN04515674_105313"/>
<name>A0A1I5T0P1_9BACT</name>
<accession>A0A1I5T0P1</accession>
<dbReference type="EMBL" id="FOXH01000005">
    <property type="protein sequence ID" value="SFP76624.1"/>
    <property type="molecule type" value="Genomic_DNA"/>
</dbReference>
<evidence type="ECO:0000313" key="2">
    <source>
        <dbReference type="Proteomes" id="UP000199306"/>
    </source>
</evidence>